<accession>A0A2P5P510</accession>
<gene>
    <name evidence="1" type="ORF">JP09_010120</name>
</gene>
<dbReference type="Proteomes" id="UP000235653">
    <property type="component" value="Unassembled WGS sequence"/>
</dbReference>
<dbReference type="EMBL" id="JQAN02000014">
    <property type="protein sequence ID" value="PPD57384.1"/>
    <property type="molecule type" value="Genomic_DNA"/>
</dbReference>
<evidence type="ECO:0000313" key="2">
    <source>
        <dbReference type="Proteomes" id="UP000235653"/>
    </source>
</evidence>
<protein>
    <submittedName>
        <fullName evidence="1">Dehalogenase</fullName>
    </submittedName>
</protein>
<dbReference type="AlphaFoldDB" id="A0A2P5P510"/>
<organism evidence="1 2">
    <name type="scientific">Dehalogenimonas etheniformans</name>
    <dbReference type="NCBI Taxonomy" id="1536648"/>
    <lineage>
        <taxon>Bacteria</taxon>
        <taxon>Bacillati</taxon>
        <taxon>Chloroflexota</taxon>
        <taxon>Dehalococcoidia</taxon>
        <taxon>Dehalococcoidales</taxon>
        <taxon>Dehalococcoidaceae</taxon>
        <taxon>Dehalogenimonas</taxon>
    </lineage>
</organism>
<dbReference type="OrthoDB" id="165575at2"/>
<proteinExistence type="predicted"/>
<dbReference type="RefSeq" id="WP_102331580.1">
    <property type="nucleotide sequence ID" value="NZ_CP058566.2"/>
</dbReference>
<reference evidence="1 2" key="1">
    <citation type="journal article" date="2017" name="ISME J.">
        <title>Grape pomace compost harbors organohalide-respiring Dehalogenimonas species with novel reductive dehalogenase genes.</title>
        <authorList>
            <person name="Yang Y."/>
            <person name="Higgins S.A."/>
            <person name="Yan J."/>
            <person name="Simsir B."/>
            <person name="Chourey K."/>
            <person name="Iyer R."/>
            <person name="Hettich R.L."/>
            <person name="Baldwin B."/>
            <person name="Ogles D.M."/>
            <person name="Loffler F.E."/>
        </authorList>
    </citation>
    <scope>NUCLEOTIDE SEQUENCE [LARGE SCALE GENOMIC DNA]</scope>
    <source>
        <strain evidence="1 2">GP</strain>
    </source>
</reference>
<sequence>MWLVVALIIGFAAAALIFGMRSKGFSLSWYEWIIGLVGLALVLFAAQNFIEVRDEFNPSAANKFLLFVGLPGLILMVAAWQLAVRRKKAS</sequence>
<name>A0A2P5P510_9CHLR</name>
<evidence type="ECO:0000313" key="1">
    <source>
        <dbReference type="EMBL" id="PPD57384.1"/>
    </source>
</evidence>
<comment type="caution">
    <text evidence="1">The sequence shown here is derived from an EMBL/GenBank/DDBJ whole genome shotgun (WGS) entry which is preliminary data.</text>
</comment>
<keyword evidence="2" id="KW-1185">Reference proteome</keyword>